<proteinExistence type="predicted"/>
<keyword evidence="2" id="KW-1185">Reference proteome</keyword>
<dbReference type="AlphaFoldDB" id="A0AAD5MHS0"/>
<organism evidence="1 2">
    <name type="scientific">Parelaphostrongylus tenuis</name>
    <name type="common">Meningeal worm</name>
    <dbReference type="NCBI Taxonomy" id="148309"/>
    <lineage>
        <taxon>Eukaryota</taxon>
        <taxon>Metazoa</taxon>
        <taxon>Ecdysozoa</taxon>
        <taxon>Nematoda</taxon>
        <taxon>Chromadorea</taxon>
        <taxon>Rhabditida</taxon>
        <taxon>Rhabditina</taxon>
        <taxon>Rhabditomorpha</taxon>
        <taxon>Strongyloidea</taxon>
        <taxon>Metastrongylidae</taxon>
        <taxon>Parelaphostrongylus</taxon>
    </lineage>
</organism>
<sequence length="59" mass="7073">MKKRKTSNNSRCSSQGEDFRWMMDAKKRINSREFPTQFRNAPPTDCRCCLKIIRISEQF</sequence>
<dbReference type="Proteomes" id="UP001196413">
    <property type="component" value="Unassembled WGS sequence"/>
</dbReference>
<protein>
    <submittedName>
        <fullName evidence="1">Uncharacterized protein</fullName>
    </submittedName>
</protein>
<accession>A0AAD5MHS0</accession>
<dbReference type="EMBL" id="JAHQIW010002792">
    <property type="protein sequence ID" value="KAJ1356373.1"/>
    <property type="molecule type" value="Genomic_DNA"/>
</dbReference>
<reference evidence="1" key="1">
    <citation type="submission" date="2021-06" db="EMBL/GenBank/DDBJ databases">
        <title>Parelaphostrongylus tenuis whole genome reference sequence.</title>
        <authorList>
            <person name="Garwood T.J."/>
            <person name="Larsen P.A."/>
            <person name="Fountain-Jones N.M."/>
            <person name="Garbe J.R."/>
            <person name="Macchietto M.G."/>
            <person name="Kania S.A."/>
            <person name="Gerhold R.W."/>
            <person name="Richards J.E."/>
            <person name="Wolf T.M."/>
        </authorList>
    </citation>
    <scope>NUCLEOTIDE SEQUENCE</scope>
    <source>
        <strain evidence="1">MNPRO001-30</strain>
        <tissue evidence="1">Meninges</tissue>
    </source>
</reference>
<gene>
    <name evidence="1" type="ORF">KIN20_014077</name>
</gene>
<evidence type="ECO:0000313" key="2">
    <source>
        <dbReference type="Proteomes" id="UP001196413"/>
    </source>
</evidence>
<evidence type="ECO:0000313" key="1">
    <source>
        <dbReference type="EMBL" id="KAJ1356373.1"/>
    </source>
</evidence>
<comment type="caution">
    <text evidence="1">The sequence shown here is derived from an EMBL/GenBank/DDBJ whole genome shotgun (WGS) entry which is preliminary data.</text>
</comment>
<name>A0AAD5MHS0_PARTN</name>